<dbReference type="PROSITE" id="PS00061">
    <property type="entry name" value="ADH_SHORT"/>
    <property type="match status" value="1"/>
</dbReference>
<dbReference type="PRINTS" id="PR00081">
    <property type="entry name" value="GDHRDH"/>
</dbReference>
<keyword evidence="2" id="KW-0560">Oxidoreductase</keyword>
<dbReference type="GO" id="GO:0016491">
    <property type="term" value="F:oxidoreductase activity"/>
    <property type="evidence" value="ECO:0007669"/>
    <property type="project" value="UniProtKB-KW"/>
</dbReference>
<gene>
    <name evidence="5" type="ORF">SAMN05443144_10828</name>
</gene>
<dbReference type="STRING" id="1194090.SAMN05443144_10828"/>
<dbReference type="GO" id="GO:0016020">
    <property type="term" value="C:membrane"/>
    <property type="evidence" value="ECO:0007669"/>
    <property type="project" value="TreeGrafter"/>
</dbReference>
<protein>
    <recommendedName>
        <fullName evidence="7">Short-chain dehydrogenase</fullName>
    </recommendedName>
</protein>
<dbReference type="CDD" id="cd05233">
    <property type="entry name" value="SDR_c"/>
    <property type="match status" value="1"/>
</dbReference>
<evidence type="ECO:0000256" key="4">
    <source>
        <dbReference type="SAM" id="Phobius"/>
    </source>
</evidence>
<evidence type="ECO:0000256" key="2">
    <source>
        <dbReference type="ARBA" id="ARBA00023002"/>
    </source>
</evidence>
<dbReference type="OrthoDB" id="9775296at2"/>
<evidence type="ECO:0000313" key="6">
    <source>
        <dbReference type="Proteomes" id="UP000184041"/>
    </source>
</evidence>
<proteinExistence type="inferred from homology"/>
<keyword evidence="4" id="KW-1133">Transmembrane helix</keyword>
<feature type="transmembrane region" description="Helical" evidence="4">
    <location>
        <begin position="220"/>
        <end position="242"/>
    </location>
</feature>
<dbReference type="RefSeq" id="WP_073062496.1">
    <property type="nucleotide sequence ID" value="NZ_FQUS01000008.1"/>
</dbReference>
<dbReference type="PANTHER" id="PTHR44196:SF1">
    <property type="entry name" value="DEHYDROGENASE_REDUCTASE SDR FAMILY MEMBER 7B"/>
    <property type="match status" value="1"/>
</dbReference>
<accession>A0A1M5B847</accession>
<organism evidence="5 6">
    <name type="scientific">Fodinibius roseus</name>
    <dbReference type="NCBI Taxonomy" id="1194090"/>
    <lineage>
        <taxon>Bacteria</taxon>
        <taxon>Pseudomonadati</taxon>
        <taxon>Balneolota</taxon>
        <taxon>Balneolia</taxon>
        <taxon>Balneolales</taxon>
        <taxon>Balneolaceae</taxon>
        <taxon>Fodinibius</taxon>
    </lineage>
</organism>
<dbReference type="InterPro" id="IPR036291">
    <property type="entry name" value="NAD(P)-bd_dom_sf"/>
</dbReference>
<dbReference type="Proteomes" id="UP000184041">
    <property type="component" value="Unassembled WGS sequence"/>
</dbReference>
<dbReference type="Pfam" id="PF00106">
    <property type="entry name" value="adh_short"/>
    <property type="match status" value="1"/>
</dbReference>
<name>A0A1M5B847_9BACT</name>
<dbReference type="EMBL" id="FQUS01000008">
    <property type="protein sequence ID" value="SHF38704.1"/>
    <property type="molecule type" value="Genomic_DNA"/>
</dbReference>
<sequence length="278" mass="31201">MKIRRKLVVITGASRGIGKAVALNLAKKGARVILVARDRDKLREAANEIMNRNGEAHALICDVADGEMVRRICREIVKLYGNPDILINSAGFGVWKPFMDITEEEHRQMMDVNYWGTYYFIRELLPSMIEKKSGKIVNISSGSGKFALPVTSGYSASKFAVVGLSEALHRELLGTGVGVSCLNPGSVKTDFWNEERIPRKSIPPLVKYSPKLSPKAVTRWVSLCIWLPIPSLTFPFFVGILAKLNAVWIRLGDLLLWKWFFPVLGMLLLIRLLTKYIL</sequence>
<keyword evidence="6" id="KW-1185">Reference proteome</keyword>
<dbReference type="Gene3D" id="3.40.50.720">
    <property type="entry name" value="NAD(P)-binding Rossmann-like Domain"/>
    <property type="match status" value="1"/>
</dbReference>
<keyword evidence="4" id="KW-0472">Membrane</keyword>
<evidence type="ECO:0000313" key="5">
    <source>
        <dbReference type="EMBL" id="SHF38704.1"/>
    </source>
</evidence>
<dbReference type="InterPro" id="IPR020904">
    <property type="entry name" value="Sc_DH/Rdtase_CS"/>
</dbReference>
<dbReference type="SUPFAM" id="SSF51735">
    <property type="entry name" value="NAD(P)-binding Rossmann-fold domains"/>
    <property type="match status" value="1"/>
</dbReference>
<evidence type="ECO:0000256" key="3">
    <source>
        <dbReference type="RuleBase" id="RU000363"/>
    </source>
</evidence>
<evidence type="ECO:0008006" key="7">
    <source>
        <dbReference type="Google" id="ProtNLM"/>
    </source>
</evidence>
<dbReference type="PANTHER" id="PTHR44196">
    <property type="entry name" value="DEHYDROGENASE/REDUCTASE SDR FAMILY MEMBER 7B"/>
    <property type="match status" value="1"/>
</dbReference>
<dbReference type="PRINTS" id="PR00080">
    <property type="entry name" value="SDRFAMILY"/>
</dbReference>
<evidence type="ECO:0000256" key="1">
    <source>
        <dbReference type="ARBA" id="ARBA00006484"/>
    </source>
</evidence>
<feature type="transmembrane region" description="Helical" evidence="4">
    <location>
        <begin position="254"/>
        <end position="273"/>
    </location>
</feature>
<dbReference type="AlphaFoldDB" id="A0A1M5B847"/>
<comment type="similarity">
    <text evidence="1 3">Belongs to the short-chain dehydrogenases/reductases (SDR) family.</text>
</comment>
<reference evidence="5 6" key="1">
    <citation type="submission" date="2016-11" db="EMBL/GenBank/DDBJ databases">
        <authorList>
            <person name="Jaros S."/>
            <person name="Januszkiewicz K."/>
            <person name="Wedrychowicz H."/>
        </authorList>
    </citation>
    <scope>NUCLEOTIDE SEQUENCE [LARGE SCALE GENOMIC DNA]</scope>
    <source>
        <strain evidence="5 6">DSM 21986</strain>
    </source>
</reference>
<keyword evidence="4" id="KW-0812">Transmembrane</keyword>
<dbReference type="InterPro" id="IPR002347">
    <property type="entry name" value="SDR_fam"/>
</dbReference>